<comment type="similarity">
    <text evidence="2">Belongs to the DAMOX/DASOX family.</text>
</comment>
<dbReference type="InterPro" id="IPR023209">
    <property type="entry name" value="DAO"/>
</dbReference>
<evidence type="ECO:0000256" key="2">
    <source>
        <dbReference type="ARBA" id="ARBA00006730"/>
    </source>
</evidence>
<dbReference type="RefSeq" id="XP_007313641.1">
    <property type="nucleotide sequence ID" value="XM_007313579.1"/>
</dbReference>
<feature type="binding site" evidence="6">
    <location>
        <position position="346"/>
    </location>
    <ligand>
        <name>D-dopa</name>
        <dbReference type="ChEBI" id="CHEBI:149689"/>
    </ligand>
</feature>
<dbReference type="SUPFAM" id="SSF54373">
    <property type="entry name" value="FAD-linked reductases, C-terminal domain"/>
    <property type="match status" value="1"/>
</dbReference>
<dbReference type="Gene3D" id="3.30.9.10">
    <property type="entry name" value="D-Amino Acid Oxidase, subunit A, domain 2"/>
    <property type="match status" value="1"/>
</dbReference>
<dbReference type="PANTHER" id="PTHR11530:SF11">
    <property type="entry name" value="D-ASPARTATE OXIDASE"/>
    <property type="match status" value="1"/>
</dbReference>
<evidence type="ECO:0000256" key="4">
    <source>
        <dbReference type="ARBA" id="ARBA00022827"/>
    </source>
</evidence>
<dbReference type="GO" id="GO:0019478">
    <property type="term" value="P:D-amino acid catabolic process"/>
    <property type="evidence" value="ECO:0007669"/>
    <property type="project" value="TreeGrafter"/>
</dbReference>
<dbReference type="GO" id="GO:0071949">
    <property type="term" value="F:FAD binding"/>
    <property type="evidence" value="ECO:0007669"/>
    <property type="project" value="InterPro"/>
</dbReference>
<keyword evidence="3" id="KW-0285">Flavoprotein</keyword>
<evidence type="ECO:0000256" key="3">
    <source>
        <dbReference type="ARBA" id="ARBA00022630"/>
    </source>
</evidence>
<proteinExistence type="inferred from homology"/>
<dbReference type="PIRSF" id="PIRSF000189">
    <property type="entry name" value="D-aa_oxidase"/>
    <property type="match status" value="1"/>
</dbReference>
<dbReference type="GeneID" id="18817462"/>
<name>F8NGR6_SERL9</name>
<dbReference type="GO" id="GO:0005737">
    <property type="term" value="C:cytoplasm"/>
    <property type="evidence" value="ECO:0007669"/>
    <property type="project" value="TreeGrafter"/>
</dbReference>
<dbReference type="Proteomes" id="UP000008064">
    <property type="component" value="Unassembled WGS sequence"/>
</dbReference>
<evidence type="ECO:0000256" key="6">
    <source>
        <dbReference type="PIRSR" id="PIRSR000189-1"/>
    </source>
</evidence>
<dbReference type="OrthoDB" id="2015447at2759"/>
<evidence type="ECO:0000256" key="1">
    <source>
        <dbReference type="ARBA" id="ARBA00001974"/>
    </source>
</evidence>
<dbReference type="KEGG" id="sla:SERLADRAFT_457084"/>
<dbReference type="Gene3D" id="3.40.50.720">
    <property type="entry name" value="NAD(P)-binding Rossmann-like Domain"/>
    <property type="match status" value="1"/>
</dbReference>
<protein>
    <recommendedName>
        <fullName evidence="7">FAD dependent oxidoreductase domain-containing protein</fullName>
    </recommendedName>
</protein>
<dbReference type="GO" id="GO:0003884">
    <property type="term" value="F:D-amino-acid oxidase activity"/>
    <property type="evidence" value="ECO:0007669"/>
    <property type="project" value="InterPro"/>
</dbReference>
<organism>
    <name type="scientific">Serpula lacrymans var. lacrymans (strain S7.9)</name>
    <name type="common">Dry rot fungus</name>
    <dbReference type="NCBI Taxonomy" id="578457"/>
    <lineage>
        <taxon>Eukaryota</taxon>
        <taxon>Fungi</taxon>
        <taxon>Dikarya</taxon>
        <taxon>Basidiomycota</taxon>
        <taxon>Agaricomycotina</taxon>
        <taxon>Agaricomycetes</taxon>
        <taxon>Agaricomycetidae</taxon>
        <taxon>Boletales</taxon>
        <taxon>Coniophorineae</taxon>
        <taxon>Serpulaceae</taxon>
        <taxon>Serpula</taxon>
    </lineage>
</organism>
<dbReference type="HOGENOM" id="CLU_034311_1_0_1"/>
<comment type="cofactor">
    <cofactor evidence="1 6">
        <name>FAD</name>
        <dbReference type="ChEBI" id="CHEBI:57692"/>
    </cofactor>
</comment>
<evidence type="ECO:0000256" key="5">
    <source>
        <dbReference type="ARBA" id="ARBA00023002"/>
    </source>
</evidence>
<dbReference type="SUPFAM" id="SSF51971">
    <property type="entry name" value="Nucleotide-binding domain"/>
    <property type="match status" value="1"/>
</dbReference>
<dbReference type="EMBL" id="GL945429">
    <property type="protein sequence ID" value="EGO29399.1"/>
    <property type="molecule type" value="Genomic_DNA"/>
</dbReference>
<gene>
    <name evidence="8" type="ORF">SERLADRAFT_457084</name>
</gene>
<dbReference type="PANTHER" id="PTHR11530">
    <property type="entry name" value="D-AMINO ACID OXIDASE"/>
    <property type="match status" value="1"/>
</dbReference>
<dbReference type="Pfam" id="PF01266">
    <property type="entry name" value="DAO"/>
    <property type="match status" value="1"/>
</dbReference>
<evidence type="ECO:0000259" key="7">
    <source>
        <dbReference type="Pfam" id="PF01266"/>
    </source>
</evidence>
<dbReference type="InterPro" id="IPR006076">
    <property type="entry name" value="FAD-dep_OxRdtase"/>
</dbReference>
<accession>F8NGR6</accession>
<keyword evidence="5" id="KW-0560">Oxidoreductase</keyword>
<sequence>MALLDDKQVKEIIVVGCGVVGLTTALKVQEQGGYKVTIIAETFPTDPKTIRYTSHWAGAHHVSHAGSDLNQLGIDKETFDVMWELSAPGGAAEGCFLRHTQTEYHGDASPSPHWLEFMPDFRYLPEDELRLGATKAFSFSTVTMNTPMYLNWLMSSFLSRGGSIVRASLQHISQVFESGAHPFTGAGHSGKVDAVVACPGIGARTLGGVEDKDVYPIRGQTVLLKAPWLGYGRTMTAADGTYTYLMPRRGGDLLVGGTRVPNDWHPTPRPEITKDILARALALAPEIAPPHSREGRTPTVEDLLPIVIEEGCGLRPGRKSGIRLEVEWFDRGDTAIPVVYNYGHSGYGFLSSWGSASVALKLLEDALKEKEKYTNNHGRLSSRKLIAFCLGY</sequence>
<keyword evidence="4 6" id="KW-0274">FAD</keyword>
<evidence type="ECO:0000313" key="8">
    <source>
        <dbReference type="EMBL" id="EGO29399.1"/>
    </source>
</evidence>
<feature type="binding site" evidence="6">
    <location>
        <position position="315"/>
    </location>
    <ligand>
        <name>D-dopa</name>
        <dbReference type="ChEBI" id="CHEBI:149689"/>
    </ligand>
</feature>
<feature type="binding site" evidence="6">
    <location>
        <begin position="53"/>
        <end position="54"/>
    </location>
    <ligand>
        <name>FAD</name>
        <dbReference type="ChEBI" id="CHEBI:57692"/>
    </ligand>
</feature>
<feature type="domain" description="FAD dependent oxidoreductase" evidence="7">
    <location>
        <begin position="12"/>
        <end position="358"/>
    </location>
</feature>
<reference evidence="8" key="1">
    <citation type="submission" date="2011-04" db="EMBL/GenBank/DDBJ databases">
        <title>Evolution of plant cell wall degrading machinery underlies the functional diversity of forest fungi.</title>
        <authorList>
            <consortium name="US DOE Joint Genome Institute (JGI-PGF)"/>
            <person name="Eastwood D.C."/>
            <person name="Floudas D."/>
            <person name="Binder M."/>
            <person name="Majcherczyk A."/>
            <person name="Schneider P."/>
            <person name="Aerts A."/>
            <person name="Asiegbu F.O."/>
            <person name="Baker S.E."/>
            <person name="Barry K."/>
            <person name="Bendiksby M."/>
            <person name="Blumentritt M."/>
            <person name="Coutinho P.M."/>
            <person name="Cullen D."/>
            <person name="Cullen D."/>
            <person name="Gathman A."/>
            <person name="Goodell B."/>
            <person name="Henrissat B."/>
            <person name="Ihrmark K."/>
            <person name="Kauserud H."/>
            <person name="Kohler A."/>
            <person name="LaButti K."/>
            <person name="Lapidus A."/>
            <person name="Lavin J.L."/>
            <person name="Lee Y.-H."/>
            <person name="Lindquist E."/>
            <person name="Lilly W."/>
            <person name="Lucas S."/>
            <person name="Morin E."/>
            <person name="Murat C."/>
            <person name="Oguiza J.A."/>
            <person name="Park J."/>
            <person name="Pisabarro A.G."/>
            <person name="Riley R."/>
            <person name="Rosling A."/>
            <person name="Salamov A."/>
            <person name="Schmidt O."/>
            <person name="Schmutz J."/>
            <person name="Skrede I."/>
            <person name="Stenlid J."/>
            <person name="Wiebenga A."/>
            <person name="Xie X."/>
            <person name="Kues U."/>
            <person name="Hibbett D.S."/>
            <person name="Hoffmeister D."/>
            <person name="Hogberg N."/>
            <person name="Martin F."/>
            <person name="Grigoriev I.V."/>
            <person name="Watkinson S.C."/>
        </authorList>
    </citation>
    <scope>NUCLEOTIDE SEQUENCE</scope>
    <source>
        <strain evidence="8">S7.9</strain>
    </source>
</reference>
<dbReference type="AlphaFoldDB" id="F8NGR6"/>